<evidence type="ECO:0000256" key="1">
    <source>
        <dbReference type="ARBA" id="ARBA00004651"/>
    </source>
</evidence>
<evidence type="ECO:0000256" key="4">
    <source>
        <dbReference type="ARBA" id="ARBA00022989"/>
    </source>
</evidence>
<sequence length="720" mass="76656">MAYAGQAPAGGGDIDMGQLWRALKRRSAWILIPVLIAFGATSFFVNTATSRYTADARILLQTGDSYYTRPGNGGERDATIDEREVASQALLITSRDLAKRAIERLQLRGDPEFDRGATVLGSASRLLAYIGVVRPSENEQLIDAFLERVTAFPAGLSRVLTVEFTSKDPELAARGANAIAEIYLELQEEAKQKVARSASAWLNGAIDPLRQKVADAEAKVEAFRAKTGLLVSTNNATIQQQQLAELNTQLNTVRVAQADAEAKAKLLREAIASNRTLEVSDVANNELVRKLVGERTTLKAQLAMESRSLLPGHPRIKELAAQLANFDGQIAAATEKAVRTLENDAKIAAGRVESLMVTLNGYKQQSITASENDVQLRSLEREARSQREQLEAMLTRYREATARDVKDAVPPDARIVQRADPPVVPSFPKKLPTIIIVTLATFLVSTMCIVSSELMSGRAIANEPAAPAAPAGAPAMPAPVAVQPALARVGEPPVNWMREAPARRTERVAEDPVLRGADPEPFPAPKAAPAPGVRPSALADRIRDMAASGGPVRCVVASAGPQPSRDVAFALGRILARTHRIVLVDAESAGGHDGAGFCELVAGRASFMQVIHRDPGSRLHLVSAGDGALEDAPDRAQGIGLALGALGQTYDVVLVAAPPITAGSERREAMLELLDHADLCAAVVSGERDAPAASEFVAEIGRKGLPVVQIAHQRLEGVAA</sequence>
<keyword evidence="5 8" id="KW-0472">Membrane</keyword>
<name>A0AAU7JM36_9HYPH</name>
<evidence type="ECO:0000259" key="9">
    <source>
        <dbReference type="Pfam" id="PF02706"/>
    </source>
</evidence>
<dbReference type="AlphaFoldDB" id="A0AAU7JM36"/>
<accession>A0AAU7JM36</accession>
<evidence type="ECO:0000256" key="8">
    <source>
        <dbReference type="SAM" id="Phobius"/>
    </source>
</evidence>
<keyword evidence="3 8" id="KW-0812">Transmembrane</keyword>
<dbReference type="PANTHER" id="PTHR32309:SF13">
    <property type="entry name" value="FERRIC ENTEROBACTIN TRANSPORT PROTEIN FEPE"/>
    <property type="match status" value="1"/>
</dbReference>
<feature type="region of interest" description="Disordered" evidence="7">
    <location>
        <begin position="501"/>
        <end position="534"/>
    </location>
</feature>
<evidence type="ECO:0000256" key="7">
    <source>
        <dbReference type="SAM" id="MobiDB-lite"/>
    </source>
</evidence>
<dbReference type="Gene3D" id="3.40.50.300">
    <property type="entry name" value="P-loop containing nucleotide triphosphate hydrolases"/>
    <property type="match status" value="1"/>
</dbReference>
<comment type="subcellular location">
    <subcellularLocation>
        <location evidence="1">Cell membrane</location>
        <topology evidence="1">Multi-pass membrane protein</topology>
    </subcellularLocation>
</comment>
<dbReference type="InterPro" id="IPR003856">
    <property type="entry name" value="LPS_length_determ_N"/>
</dbReference>
<evidence type="ECO:0000256" key="2">
    <source>
        <dbReference type="ARBA" id="ARBA00022475"/>
    </source>
</evidence>
<evidence type="ECO:0000313" key="10">
    <source>
        <dbReference type="EMBL" id="XBO41476.1"/>
    </source>
</evidence>
<dbReference type="InterPro" id="IPR027417">
    <property type="entry name" value="P-loop_NTPase"/>
</dbReference>
<feature type="coiled-coil region" evidence="6">
    <location>
        <begin position="206"/>
        <end position="263"/>
    </location>
</feature>
<reference evidence="10" key="1">
    <citation type="submission" date="2024-05" db="EMBL/GenBank/DDBJ databases">
        <authorList>
            <person name="Kim S."/>
            <person name="Heo J."/>
            <person name="Choi H."/>
            <person name="Choi Y."/>
            <person name="Kwon S.-W."/>
            <person name="Kim Y."/>
        </authorList>
    </citation>
    <scope>NUCLEOTIDE SEQUENCE</scope>
    <source>
        <strain evidence="10">KACC 23698</strain>
    </source>
</reference>
<feature type="transmembrane region" description="Helical" evidence="8">
    <location>
        <begin position="28"/>
        <end position="45"/>
    </location>
</feature>
<proteinExistence type="predicted"/>
<keyword evidence="6" id="KW-0175">Coiled coil</keyword>
<evidence type="ECO:0000256" key="5">
    <source>
        <dbReference type="ARBA" id="ARBA00023136"/>
    </source>
</evidence>
<dbReference type="Pfam" id="PF02706">
    <property type="entry name" value="Wzz"/>
    <property type="match status" value="1"/>
</dbReference>
<dbReference type="GO" id="GO:0005886">
    <property type="term" value="C:plasma membrane"/>
    <property type="evidence" value="ECO:0007669"/>
    <property type="project" value="UniProtKB-SubCell"/>
</dbReference>
<protein>
    <submittedName>
        <fullName evidence="10">Exopolysaccharide transport family protein</fullName>
    </submittedName>
</protein>
<feature type="coiled-coil region" evidence="6">
    <location>
        <begin position="369"/>
        <end position="403"/>
    </location>
</feature>
<keyword evidence="4 8" id="KW-1133">Transmembrane helix</keyword>
<dbReference type="PANTHER" id="PTHR32309">
    <property type="entry name" value="TYROSINE-PROTEIN KINASE"/>
    <property type="match status" value="1"/>
</dbReference>
<evidence type="ECO:0000256" key="3">
    <source>
        <dbReference type="ARBA" id="ARBA00022692"/>
    </source>
</evidence>
<dbReference type="RefSeq" id="WP_406858330.1">
    <property type="nucleotide sequence ID" value="NZ_CP157484.1"/>
</dbReference>
<gene>
    <name evidence="10" type="ORF">ABEG18_12185</name>
</gene>
<dbReference type="InterPro" id="IPR050445">
    <property type="entry name" value="Bact_polysacc_biosynth/exp"/>
</dbReference>
<evidence type="ECO:0000256" key="6">
    <source>
        <dbReference type="SAM" id="Coils"/>
    </source>
</evidence>
<feature type="compositionally biased region" description="Basic and acidic residues" evidence="7">
    <location>
        <begin position="501"/>
        <end position="513"/>
    </location>
</feature>
<dbReference type="GO" id="GO:0004713">
    <property type="term" value="F:protein tyrosine kinase activity"/>
    <property type="evidence" value="ECO:0007669"/>
    <property type="project" value="TreeGrafter"/>
</dbReference>
<organism evidence="10">
    <name type="scientific">Alsobacter sp. KACC 23698</name>
    <dbReference type="NCBI Taxonomy" id="3149229"/>
    <lineage>
        <taxon>Bacteria</taxon>
        <taxon>Pseudomonadati</taxon>
        <taxon>Pseudomonadota</taxon>
        <taxon>Alphaproteobacteria</taxon>
        <taxon>Hyphomicrobiales</taxon>
        <taxon>Alsobacteraceae</taxon>
        <taxon>Alsobacter</taxon>
    </lineage>
</organism>
<keyword evidence="2" id="KW-1003">Cell membrane</keyword>
<dbReference type="EMBL" id="CP157484">
    <property type="protein sequence ID" value="XBO41476.1"/>
    <property type="molecule type" value="Genomic_DNA"/>
</dbReference>
<dbReference type="SUPFAM" id="SSF52540">
    <property type="entry name" value="P-loop containing nucleoside triphosphate hydrolases"/>
    <property type="match status" value="1"/>
</dbReference>
<feature type="domain" description="Polysaccharide chain length determinant N-terminal" evidence="9">
    <location>
        <begin position="13"/>
        <end position="103"/>
    </location>
</feature>